<feature type="transmembrane region" description="Helical" evidence="11">
    <location>
        <begin position="259"/>
        <end position="281"/>
    </location>
</feature>
<dbReference type="GO" id="GO:0071222">
    <property type="term" value="P:cellular response to lipopolysaccharide"/>
    <property type="evidence" value="ECO:0007669"/>
    <property type="project" value="TreeGrafter"/>
</dbReference>
<proteinExistence type="predicted"/>
<dbReference type="SMART" id="SM00408">
    <property type="entry name" value="IGc2"/>
    <property type="match status" value="2"/>
</dbReference>
<keyword evidence="4 12" id="KW-0732">Signal</keyword>
<organism evidence="14 15">
    <name type="scientific">Clupea harengus</name>
    <name type="common">Atlantic herring</name>
    <dbReference type="NCBI Taxonomy" id="7950"/>
    <lineage>
        <taxon>Eukaryota</taxon>
        <taxon>Metazoa</taxon>
        <taxon>Chordata</taxon>
        <taxon>Craniata</taxon>
        <taxon>Vertebrata</taxon>
        <taxon>Euteleostomi</taxon>
        <taxon>Actinopterygii</taxon>
        <taxon>Neopterygii</taxon>
        <taxon>Teleostei</taxon>
        <taxon>Clupei</taxon>
        <taxon>Clupeiformes</taxon>
        <taxon>Clupeoidei</taxon>
        <taxon>Clupeidae</taxon>
        <taxon>Clupea</taxon>
    </lineage>
</organism>
<evidence type="ECO:0000256" key="6">
    <source>
        <dbReference type="ARBA" id="ARBA00023136"/>
    </source>
</evidence>
<gene>
    <name evidence="15" type="primary">LOC122129421</name>
</gene>
<evidence type="ECO:0000256" key="3">
    <source>
        <dbReference type="ARBA" id="ARBA00022692"/>
    </source>
</evidence>
<keyword evidence="8" id="KW-0675">Receptor</keyword>
<evidence type="ECO:0000256" key="8">
    <source>
        <dbReference type="ARBA" id="ARBA00023170"/>
    </source>
</evidence>
<evidence type="ECO:0000256" key="10">
    <source>
        <dbReference type="ARBA" id="ARBA00023319"/>
    </source>
</evidence>
<comment type="subcellular location">
    <subcellularLocation>
        <location evidence="1">Cell membrane</location>
        <topology evidence="1">Single-pass type I membrane protein</topology>
    </subcellularLocation>
</comment>
<evidence type="ECO:0000313" key="14">
    <source>
        <dbReference type="Proteomes" id="UP000515152"/>
    </source>
</evidence>
<name>A0A8M1K8S0_CLUHA</name>
<dbReference type="InterPro" id="IPR007110">
    <property type="entry name" value="Ig-like_dom"/>
</dbReference>
<evidence type="ECO:0000256" key="1">
    <source>
        <dbReference type="ARBA" id="ARBA00004251"/>
    </source>
</evidence>
<dbReference type="GO" id="GO:0009897">
    <property type="term" value="C:external side of plasma membrane"/>
    <property type="evidence" value="ECO:0007669"/>
    <property type="project" value="TreeGrafter"/>
</dbReference>
<dbReference type="GO" id="GO:0007166">
    <property type="term" value="P:cell surface receptor signaling pathway"/>
    <property type="evidence" value="ECO:0007669"/>
    <property type="project" value="TreeGrafter"/>
</dbReference>
<keyword evidence="14" id="KW-1185">Reference proteome</keyword>
<dbReference type="Proteomes" id="UP000515152">
    <property type="component" value="Unplaced"/>
</dbReference>
<feature type="transmembrane region" description="Helical" evidence="11">
    <location>
        <begin position="318"/>
        <end position="337"/>
    </location>
</feature>
<accession>A0A8M1K8S0</accession>
<keyword evidence="3 11" id="KW-0812">Transmembrane</keyword>
<dbReference type="OrthoDB" id="10012075at2759"/>
<dbReference type="KEGG" id="char:122129421"/>
<protein>
    <submittedName>
        <fullName evidence="15">Butyrophilin subfamily 2 member A3</fullName>
    </submittedName>
</protein>
<dbReference type="InterPro" id="IPR003598">
    <property type="entry name" value="Ig_sub2"/>
</dbReference>
<reference evidence="15" key="1">
    <citation type="submission" date="2025-08" db="UniProtKB">
        <authorList>
            <consortium name="RefSeq"/>
        </authorList>
    </citation>
    <scope>IDENTIFICATION</scope>
</reference>
<keyword evidence="6 11" id="KW-0472">Membrane</keyword>
<keyword evidence="9" id="KW-0325">Glycoprotein</keyword>
<dbReference type="PANTHER" id="PTHR25466">
    <property type="entry name" value="T-LYMPHOCYTE ACTIVATION ANTIGEN"/>
    <property type="match status" value="1"/>
</dbReference>
<feature type="domain" description="Ig-like" evidence="13">
    <location>
        <begin position="154"/>
        <end position="255"/>
    </location>
</feature>
<evidence type="ECO:0000259" key="13">
    <source>
        <dbReference type="PROSITE" id="PS50835"/>
    </source>
</evidence>
<dbReference type="Pfam" id="PF07686">
    <property type="entry name" value="V-set"/>
    <property type="match status" value="2"/>
</dbReference>
<dbReference type="SMART" id="SM00409">
    <property type="entry name" value="IG"/>
    <property type="match status" value="2"/>
</dbReference>
<dbReference type="GO" id="GO:0042130">
    <property type="term" value="P:negative regulation of T cell proliferation"/>
    <property type="evidence" value="ECO:0007669"/>
    <property type="project" value="TreeGrafter"/>
</dbReference>
<evidence type="ECO:0000256" key="7">
    <source>
        <dbReference type="ARBA" id="ARBA00023157"/>
    </source>
</evidence>
<dbReference type="GO" id="GO:0042102">
    <property type="term" value="P:positive regulation of T cell proliferation"/>
    <property type="evidence" value="ECO:0007669"/>
    <property type="project" value="TreeGrafter"/>
</dbReference>
<dbReference type="SMART" id="SM00406">
    <property type="entry name" value="IGv"/>
    <property type="match status" value="2"/>
</dbReference>
<dbReference type="PANTHER" id="PTHR25466:SF14">
    <property type="entry name" value="BUTYROPHILIN SUBFAMILY 2 MEMBER A2-LIKE-RELATED"/>
    <property type="match status" value="1"/>
</dbReference>
<evidence type="ECO:0000256" key="11">
    <source>
        <dbReference type="SAM" id="Phobius"/>
    </source>
</evidence>
<evidence type="ECO:0000256" key="2">
    <source>
        <dbReference type="ARBA" id="ARBA00022475"/>
    </source>
</evidence>
<dbReference type="GO" id="GO:0031295">
    <property type="term" value="P:T cell costimulation"/>
    <property type="evidence" value="ECO:0007669"/>
    <property type="project" value="TreeGrafter"/>
</dbReference>
<keyword evidence="2" id="KW-1003">Cell membrane</keyword>
<evidence type="ECO:0000256" key="12">
    <source>
        <dbReference type="SAM" id="SignalP"/>
    </source>
</evidence>
<dbReference type="InterPro" id="IPR051713">
    <property type="entry name" value="T-cell_Activation_Regulation"/>
</dbReference>
<feature type="transmembrane region" description="Helical" evidence="11">
    <location>
        <begin position="358"/>
        <end position="378"/>
    </location>
</feature>
<dbReference type="GeneID" id="122129421"/>
<feature type="domain" description="Ig-like" evidence="13">
    <location>
        <begin position="37"/>
        <end position="135"/>
    </location>
</feature>
<feature type="signal peptide" evidence="12">
    <location>
        <begin position="1"/>
        <end position="22"/>
    </location>
</feature>
<evidence type="ECO:0000256" key="9">
    <source>
        <dbReference type="ARBA" id="ARBA00023180"/>
    </source>
</evidence>
<keyword evidence="7" id="KW-1015">Disulfide bond</keyword>
<evidence type="ECO:0000256" key="4">
    <source>
        <dbReference type="ARBA" id="ARBA00022729"/>
    </source>
</evidence>
<dbReference type="AlphaFoldDB" id="A0A8M1K8S0"/>
<dbReference type="InterPro" id="IPR013106">
    <property type="entry name" value="Ig_V-set"/>
</dbReference>
<keyword evidence="5 11" id="KW-1133">Transmembrane helix</keyword>
<keyword evidence="10" id="KW-0393">Immunoglobulin domain</keyword>
<dbReference type="RefSeq" id="XP_042560272.1">
    <property type="nucleotide sequence ID" value="XM_042704338.1"/>
</dbReference>
<evidence type="ECO:0000313" key="15">
    <source>
        <dbReference type="RefSeq" id="XP_042560272.1"/>
    </source>
</evidence>
<dbReference type="PROSITE" id="PS50835">
    <property type="entry name" value="IG_LIKE"/>
    <property type="match status" value="2"/>
</dbReference>
<feature type="chain" id="PRO_5035433752" evidence="12">
    <location>
        <begin position="23"/>
        <end position="408"/>
    </location>
</feature>
<sequence length="408" mass="45659">MAATKMSFRGILSAVILLFSEGLILQGPSSPLVAQLGGVLRLPCSVETPLPLDDLEVEWRRTDSKALVHLFQEGESRPESQSDAYRDRAHFFTEREIAKGNYSLLLRNVTTDDAGTYSCGVYTNEETGEIAVEIEAIEHLVLTGADHAVTAYVGEEVILNCSVDSHIPPEEVSWAKVDSDESHMLVLLFQDNETYPGDSSYQGRTEFFTSEIPKGNFSLRLKDVRTEDKGEYICKAHSGLLSANTTVILQELGLSSMHILVLVLCCSAIIVALVVSAMILLDVKDITQRALRMHYVLVFGPSVLMFTAFVLWGVIEGFLGEVVICSTLNLIRFILLFKTSLYQEKLPEIIKTIIEKSFYYEYIIVVNVLFFVIFYSVWSVGRESKAMALMFIMYGSSLHIDREGYIRV</sequence>
<feature type="transmembrane region" description="Helical" evidence="11">
    <location>
        <begin position="293"/>
        <end position="312"/>
    </location>
</feature>
<dbReference type="GO" id="GO:0006955">
    <property type="term" value="P:immune response"/>
    <property type="evidence" value="ECO:0007669"/>
    <property type="project" value="TreeGrafter"/>
</dbReference>
<dbReference type="FunFam" id="2.60.40.10:FF:000142">
    <property type="entry name" value="V-set domain-containing T-cell activation inhibitor 1"/>
    <property type="match status" value="2"/>
</dbReference>
<evidence type="ECO:0000256" key="5">
    <source>
        <dbReference type="ARBA" id="ARBA00022989"/>
    </source>
</evidence>
<dbReference type="InterPro" id="IPR003599">
    <property type="entry name" value="Ig_sub"/>
</dbReference>